<keyword evidence="2" id="KW-0472">Membrane</keyword>
<feature type="transmembrane region" description="Helical" evidence="2">
    <location>
        <begin position="438"/>
        <end position="454"/>
    </location>
</feature>
<evidence type="ECO:0000313" key="4">
    <source>
        <dbReference type="Proteomes" id="UP000663791"/>
    </source>
</evidence>
<feature type="transmembrane region" description="Helical" evidence="2">
    <location>
        <begin position="47"/>
        <end position="67"/>
    </location>
</feature>
<reference evidence="3" key="1">
    <citation type="submission" date="2021-01" db="EMBL/GenBank/DDBJ databases">
        <title>Novel species in genus Nocardioides.</title>
        <authorList>
            <person name="Zhang G."/>
        </authorList>
    </citation>
    <scope>NUCLEOTIDE SEQUENCE</scope>
    <source>
        <strain evidence="3">Zg-536</strain>
    </source>
</reference>
<protein>
    <submittedName>
        <fullName evidence="3">Uncharacterized protein</fullName>
    </submittedName>
</protein>
<feature type="transmembrane region" description="Helical" evidence="2">
    <location>
        <begin position="136"/>
        <end position="154"/>
    </location>
</feature>
<keyword evidence="4" id="KW-1185">Reference proteome</keyword>
<dbReference type="EMBL" id="JAERTX010000013">
    <property type="protein sequence ID" value="MBM9461081.1"/>
    <property type="molecule type" value="Genomic_DNA"/>
</dbReference>
<keyword evidence="2" id="KW-1133">Transmembrane helix</keyword>
<feature type="transmembrane region" description="Helical" evidence="2">
    <location>
        <begin position="186"/>
        <end position="204"/>
    </location>
</feature>
<feature type="transmembrane region" description="Helical" evidence="2">
    <location>
        <begin position="240"/>
        <end position="258"/>
    </location>
</feature>
<sequence length="528" mass="56100">MSRSPLDESTTASGAPAKDAAGDSAATPDAGTTGAWFVRGRRLPPPMVLLGWLVVAHVVLKALVYLLVVDSPPHGDESAYLNAAMALSNGVRDLFALNGPDVAELDRNVVASGWFMPGMAIVAAPLYVVFPDADIALVRAYLGLVNLALWLVVLRQVVRTLGPRWAVVLAIFPGLVPMWVMFTFGAWGDLNAGALLLLLLLRLVEMFRGMRAGRGPGVREGLVIGLLSIVILYLRSSTAVLLAGLGVVTLVAAVVLLRGRVRLRAIGAALVAAAVFGVLLAPWSAYASHVLGARVLTTTTVPTVKANTFGERDQVCFGECDPDSTLWFRPVRYAREVARATGTSEVEVLGQMSDHALRDLTPGHYLDQVAHNLAAYSLIPAVFVNHVVPEGGRGPVGEVGGWAAQLGTWLLYYPVLLLSAASLLSVARRSLEARMLDVLVKLCLGGLLVQPFVHVAGGRYWTTAAPFFGLAAAMYLRGRQLRRAPAATAPTPAADLVAVRWLNRIQVSLAVATALVALALAVSVLVFW</sequence>
<feature type="transmembrane region" description="Helical" evidence="2">
    <location>
        <begin position="265"/>
        <end position="286"/>
    </location>
</feature>
<evidence type="ECO:0000313" key="3">
    <source>
        <dbReference type="EMBL" id="MBM9461081.1"/>
    </source>
</evidence>
<dbReference type="Proteomes" id="UP000663791">
    <property type="component" value="Unassembled WGS sequence"/>
</dbReference>
<feature type="region of interest" description="Disordered" evidence="1">
    <location>
        <begin position="1"/>
        <end position="29"/>
    </location>
</feature>
<accession>A0A939BWI8</accession>
<name>A0A939BWI8_9ACTN</name>
<keyword evidence="2" id="KW-0812">Transmembrane</keyword>
<feature type="transmembrane region" description="Helical" evidence="2">
    <location>
        <begin position="216"/>
        <end position="234"/>
    </location>
</feature>
<feature type="transmembrane region" description="Helical" evidence="2">
    <location>
        <begin position="109"/>
        <end position="130"/>
    </location>
</feature>
<proteinExistence type="predicted"/>
<feature type="compositionally biased region" description="Low complexity" evidence="1">
    <location>
        <begin position="11"/>
        <end position="28"/>
    </location>
</feature>
<dbReference type="AlphaFoldDB" id="A0A939BWI8"/>
<dbReference type="RefSeq" id="WP_205292390.1">
    <property type="nucleotide sequence ID" value="NZ_CP074406.1"/>
</dbReference>
<feature type="compositionally biased region" description="Polar residues" evidence="1">
    <location>
        <begin position="1"/>
        <end position="10"/>
    </location>
</feature>
<comment type="caution">
    <text evidence="3">The sequence shown here is derived from an EMBL/GenBank/DDBJ whole genome shotgun (WGS) entry which is preliminary data.</text>
</comment>
<feature type="transmembrane region" description="Helical" evidence="2">
    <location>
        <begin position="161"/>
        <end position="180"/>
    </location>
</feature>
<gene>
    <name evidence="3" type="ORF">JK386_14360</name>
</gene>
<evidence type="ECO:0000256" key="2">
    <source>
        <dbReference type="SAM" id="Phobius"/>
    </source>
</evidence>
<evidence type="ECO:0000256" key="1">
    <source>
        <dbReference type="SAM" id="MobiDB-lite"/>
    </source>
</evidence>
<feature type="transmembrane region" description="Helical" evidence="2">
    <location>
        <begin position="507"/>
        <end position="527"/>
    </location>
</feature>
<organism evidence="3 4">
    <name type="scientific">Nocardioides faecalis</name>
    <dbReference type="NCBI Taxonomy" id="2803858"/>
    <lineage>
        <taxon>Bacteria</taxon>
        <taxon>Bacillati</taxon>
        <taxon>Actinomycetota</taxon>
        <taxon>Actinomycetes</taxon>
        <taxon>Propionibacteriales</taxon>
        <taxon>Nocardioidaceae</taxon>
        <taxon>Nocardioides</taxon>
    </lineage>
</organism>
<feature type="transmembrane region" description="Helical" evidence="2">
    <location>
        <begin position="409"/>
        <end position="426"/>
    </location>
</feature>